<keyword evidence="6" id="KW-0378">Hydrolase</keyword>
<organism evidence="7 8">
    <name type="scientific">Phaeomoniella chlamydospora</name>
    <name type="common">Phaeoacremonium chlamydosporum</name>
    <dbReference type="NCBI Taxonomy" id="158046"/>
    <lineage>
        <taxon>Eukaryota</taxon>
        <taxon>Fungi</taxon>
        <taxon>Dikarya</taxon>
        <taxon>Ascomycota</taxon>
        <taxon>Pezizomycotina</taxon>
        <taxon>Eurotiomycetes</taxon>
        <taxon>Chaetothyriomycetidae</taxon>
        <taxon>Phaeomoniellales</taxon>
        <taxon>Phaeomoniellaceae</taxon>
        <taxon>Phaeomoniella</taxon>
    </lineage>
</organism>
<evidence type="ECO:0000256" key="6">
    <source>
        <dbReference type="RuleBase" id="RU361163"/>
    </source>
</evidence>
<evidence type="ECO:0000256" key="2">
    <source>
        <dbReference type="ARBA" id="ARBA00037012"/>
    </source>
</evidence>
<dbReference type="InterPro" id="IPR013319">
    <property type="entry name" value="GH11/12"/>
</dbReference>
<evidence type="ECO:0000256" key="4">
    <source>
        <dbReference type="ARBA" id="ARBA00041304"/>
    </source>
</evidence>
<dbReference type="OrthoDB" id="89349at2759"/>
<reference evidence="7 8" key="2">
    <citation type="submission" date="2015-05" db="EMBL/GenBank/DDBJ databases">
        <authorList>
            <person name="Morales-Cruz A."/>
            <person name="Amrine K.C."/>
            <person name="Cantu D."/>
        </authorList>
    </citation>
    <scope>NUCLEOTIDE SEQUENCE [LARGE SCALE GENOMIC DNA]</scope>
    <source>
        <strain evidence="7">UCRPC4</strain>
    </source>
</reference>
<gene>
    <name evidence="7" type="ORF">UCRPC4_g03724</name>
</gene>
<dbReference type="AlphaFoldDB" id="A0A0G2EGV4"/>
<dbReference type="EMBL" id="LCWF01000085">
    <property type="protein sequence ID" value="KKY21461.1"/>
    <property type="molecule type" value="Genomic_DNA"/>
</dbReference>
<evidence type="ECO:0000256" key="1">
    <source>
        <dbReference type="ARBA" id="ARBA00005519"/>
    </source>
</evidence>
<evidence type="ECO:0000313" key="7">
    <source>
        <dbReference type="EMBL" id="KKY21461.1"/>
    </source>
</evidence>
<dbReference type="SUPFAM" id="SSF49899">
    <property type="entry name" value="Concanavalin A-like lectins/glucanases"/>
    <property type="match status" value="1"/>
</dbReference>
<keyword evidence="8" id="KW-1185">Reference proteome</keyword>
<keyword evidence="6" id="KW-0119">Carbohydrate metabolism</keyword>
<evidence type="ECO:0000256" key="3">
    <source>
        <dbReference type="ARBA" id="ARBA00038882"/>
    </source>
</evidence>
<dbReference type="EC" id="3.2.1.151" evidence="3"/>
<comment type="caution">
    <text evidence="7">The sequence shown here is derived from an EMBL/GenBank/DDBJ whole genome shotgun (WGS) entry which is preliminary data.</text>
</comment>
<protein>
    <recommendedName>
        <fullName evidence="3">xyloglucan-specific endo-beta-1,4-glucanase</fullName>
        <ecNumber evidence="3">3.2.1.151</ecNumber>
    </recommendedName>
    <alternativeName>
        <fullName evidence="4">Xyloglucanase A</fullName>
    </alternativeName>
    <alternativeName>
        <fullName evidence="5">Xyloglucanendohydrolase A</fullName>
    </alternativeName>
</protein>
<proteinExistence type="inferred from homology"/>
<evidence type="ECO:0000313" key="8">
    <source>
        <dbReference type="Proteomes" id="UP000053317"/>
    </source>
</evidence>
<dbReference type="GO" id="GO:0033946">
    <property type="term" value="F:xyloglucan-specific endo-beta-1,4-glucanase activity"/>
    <property type="evidence" value="ECO:0007669"/>
    <property type="project" value="UniProtKB-EC"/>
</dbReference>
<reference evidence="7 8" key="1">
    <citation type="submission" date="2015-05" db="EMBL/GenBank/DDBJ databases">
        <title>Distinctive expansion of gene families associated with plant cell wall degradation and secondary metabolism in the genomes of grapevine trunk pathogens.</title>
        <authorList>
            <person name="Lawrence D.P."/>
            <person name="Travadon R."/>
            <person name="Rolshausen P.E."/>
            <person name="Baumgartner K."/>
        </authorList>
    </citation>
    <scope>NUCLEOTIDE SEQUENCE [LARGE SCALE GENOMIC DNA]</scope>
    <source>
        <strain evidence="7">UCRPC4</strain>
    </source>
</reference>
<dbReference type="Pfam" id="PF01670">
    <property type="entry name" value="Glyco_hydro_12"/>
    <property type="match status" value="1"/>
</dbReference>
<keyword evidence="6" id="KW-0326">Glycosidase</keyword>
<sequence>MRAVYVTYYENGTYPTKTVGPKFTATWQYDQGPESQPVHAFPNAKIEINEIVNASTVQLSNLTSMPVDIAWTYGSGDVVASTLDTSGLSDLELNSNVCFDMFLDSDPDKAITTDNSTYEVMIWLGQFGLSTQPIGNTLGVKATKVVNETTFDLYDGENSNTGQKVFTWLAEGNTTDFVGNIGLLLDELSSYGGPTTSDYLGYIAFGSEALYVTKNVTFSVSELSLDLQTS</sequence>
<comment type="catalytic activity">
    <reaction evidence="2">
        <text>xyloglucan + H2O = xyloglucan oligosaccharides.</text>
        <dbReference type="EC" id="3.2.1.151"/>
    </reaction>
</comment>
<dbReference type="GO" id="GO:0008810">
    <property type="term" value="F:cellulase activity"/>
    <property type="evidence" value="ECO:0007669"/>
    <property type="project" value="InterPro"/>
</dbReference>
<dbReference type="InterPro" id="IPR013320">
    <property type="entry name" value="ConA-like_dom_sf"/>
</dbReference>
<name>A0A0G2EGV4_PHACM</name>
<dbReference type="PANTHER" id="PTHR34002">
    <property type="entry name" value="BLR1656 PROTEIN"/>
    <property type="match status" value="1"/>
</dbReference>
<accession>A0A0G2EGV4</accession>
<dbReference type="PANTHER" id="PTHR34002:SF9">
    <property type="entry name" value="XYLOGLUCAN-SPECIFIC ENDO-BETA-1,4-GLUCANASE A"/>
    <property type="match status" value="1"/>
</dbReference>
<dbReference type="InterPro" id="IPR002594">
    <property type="entry name" value="GH12"/>
</dbReference>
<evidence type="ECO:0000256" key="5">
    <source>
        <dbReference type="ARBA" id="ARBA00043018"/>
    </source>
</evidence>
<comment type="similarity">
    <text evidence="1 6">Belongs to the glycosyl hydrolase 12 (cellulase H) family.</text>
</comment>
<dbReference type="Gene3D" id="2.60.120.180">
    <property type="match status" value="1"/>
</dbReference>
<keyword evidence="6" id="KW-0624">Polysaccharide degradation</keyword>
<dbReference type="Proteomes" id="UP000053317">
    <property type="component" value="Unassembled WGS sequence"/>
</dbReference>
<dbReference type="GO" id="GO:0000272">
    <property type="term" value="P:polysaccharide catabolic process"/>
    <property type="evidence" value="ECO:0007669"/>
    <property type="project" value="UniProtKB-KW"/>
</dbReference>